<evidence type="ECO:0000313" key="2">
    <source>
        <dbReference type="Proteomes" id="UP001152888"/>
    </source>
</evidence>
<keyword evidence="2" id="KW-1185">Reference proteome</keyword>
<protein>
    <submittedName>
        <fullName evidence="1">Uncharacterized protein</fullName>
    </submittedName>
</protein>
<organism evidence="1 2">
    <name type="scientific">Acanthoscelides obtectus</name>
    <name type="common">Bean weevil</name>
    <name type="synonym">Bruchus obtectus</name>
    <dbReference type="NCBI Taxonomy" id="200917"/>
    <lineage>
        <taxon>Eukaryota</taxon>
        <taxon>Metazoa</taxon>
        <taxon>Ecdysozoa</taxon>
        <taxon>Arthropoda</taxon>
        <taxon>Hexapoda</taxon>
        <taxon>Insecta</taxon>
        <taxon>Pterygota</taxon>
        <taxon>Neoptera</taxon>
        <taxon>Endopterygota</taxon>
        <taxon>Coleoptera</taxon>
        <taxon>Polyphaga</taxon>
        <taxon>Cucujiformia</taxon>
        <taxon>Chrysomeloidea</taxon>
        <taxon>Chrysomelidae</taxon>
        <taxon>Bruchinae</taxon>
        <taxon>Bruchini</taxon>
        <taxon>Acanthoscelides</taxon>
    </lineage>
</organism>
<accession>A0A9P0VQY0</accession>
<name>A0A9P0VQY0_ACAOB</name>
<dbReference type="EMBL" id="CAKOFQ010009319">
    <property type="protein sequence ID" value="CAH2017532.1"/>
    <property type="molecule type" value="Genomic_DNA"/>
</dbReference>
<dbReference type="Proteomes" id="UP001152888">
    <property type="component" value="Unassembled WGS sequence"/>
</dbReference>
<gene>
    <name evidence="1" type="ORF">ACAOBT_LOCUS36080</name>
</gene>
<dbReference type="AlphaFoldDB" id="A0A9P0VQY0"/>
<evidence type="ECO:0000313" key="1">
    <source>
        <dbReference type="EMBL" id="CAH2017532.1"/>
    </source>
</evidence>
<sequence>MYDDECIFLTFVCFRPFSSAIAPHRHPRSWPSRGCQCLLRSHTGEPPPASFSTREHATRRQGCRYTRTKRLLQILEH</sequence>
<proteinExistence type="predicted"/>
<reference evidence="1" key="1">
    <citation type="submission" date="2022-03" db="EMBL/GenBank/DDBJ databases">
        <authorList>
            <person name="Sayadi A."/>
        </authorList>
    </citation>
    <scope>NUCLEOTIDE SEQUENCE</scope>
</reference>
<comment type="caution">
    <text evidence="1">The sequence shown here is derived from an EMBL/GenBank/DDBJ whole genome shotgun (WGS) entry which is preliminary data.</text>
</comment>